<evidence type="ECO:0000256" key="5">
    <source>
        <dbReference type="ARBA" id="ARBA00023136"/>
    </source>
</evidence>
<feature type="transmembrane region" description="Helical" evidence="6">
    <location>
        <begin position="12"/>
        <end position="34"/>
    </location>
</feature>
<dbReference type="Proteomes" id="UP001275315">
    <property type="component" value="Unassembled WGS sequence"/>
</dbReference>
<dbReference type="PANTHER" id="PTHR40035">
    <property type="entry name" value="ATP SYNTHASE PROTEIN I"/>
    <property type="match status" value="1"/>
</dbReference>
<evidence type="ECO:0000256" key="3">
    <source>
        <dbReference type="ARBA" id="ARBA00022692"/>
    </source>
</evidence>
<gene>
    <name evidence="7" type="ORF">RWD45_14010</name>
</gene>
<keyword evidence="5 6" id="KW-0472">Membrane</keyword>
<evidence type="ECO:0000256" key="1">
    <source>
        <dbReference type="ARBA" id="ARBA00004651"/>
    </source>
</evidence>
<organism evidence="7 8">
    <name type="scientific">Paracerasibacillus soli</name>
    <dbReference type="NCBI Taxonomy" id="480284"/>
    <lineage>
        <taxon>Bacteria</taxon>
        <taxon>Bacillati</taxon>
        <taxon>Bacillota</taxon>
        <taxon>Bacilli</taxon>
        <taxon>Bacillales</taxon>
        <taxon>Bacillaceae</taxon>
        <taxon>Paracerasibacillus</taxon>
    </lineage>
</organism>
<evidence type="ECO:0000313" key="7">
    <source>
        <dbReference type="EMBL" id="MDY0409491.1"/>
    </source>
</evidence>
<evidence type="ECO:0000256" key="6">
    <source>
        <dbReference type="SAM" id="Phobius"/>
    </source>
</evidence>
<dbReference type="Pfam" id="PF03899">
    <property type="entry name" value="ATP-synt_I"/>
    <property type="match status" value="1"/>
</dbReference>
<feature type="transmembrane region" description="Helical" evidence="6">
    <location>
        <begin position="88"/>
        <end position="105"/>
    </location>
</feature>
<dbReference type="EMBL" id="JAWDIQ010000002">
    <property type="protein sequence ID" value="MDY0409491.1"/>
    <property type="molecule type" value="Genomic_DNA"/>
</dbReference>
<dbReference type="PANTHER" id="PTHR40035:SF1">
    <property type="entry name" value="ATP SYNTHASE PROTEIN I"/>
    <property type="match status" value="1"/>
</dbReference>
<keyword evidence="8" id="KW-1185">Reference proteome</keyword>
<comment type="caution">
    <text evidence="7">The sequence shown here is derived from an EMBL/GenBank/DDBJ whole genome shotgun (WGS) entry which is preliminary data.</text>
</comment>
<feature type="transmembrane region" description="Helical" evidence="6">
    <location>
        <begin position="174"/>
        <end position="195"/>
    </location>
</feature>
<sequence length="200" mass="22607">MGRKDETNPIQYLSLYSTITAYLAGGTILGVFSGRYIDNMLSTRPIFMIFGLFGGLTVGIYGTWQVVNKYMDMEKRRMTDYKRMVNRQRKGMLYLLAIFVLGAGFTPYTRVFLGLILGGVVSFYNLYLLQRKTDEFSDVVLGGKRLRGVGMISRFAAVALAIVISIRFEAQFEIIAVVIGLMTSLVVIIIDFIFFHKDRA</sequence>
<dbReference type="Pfam" id="PF09527">
    <property type="entry name" value="ATPase_gene1"/>
    <property type="match status" value="1"/>
</dbReference>
<dbReference type="InterPro" id="IPR032820">
    <property type="entry name" value="ATPase_put"/>
</dbReference>
<dbReference type="InterPro" id="IPR005598">
    <property type="entry name" value="ATP_synth_I"/>
</dbReference>
<keyword evidence="2" id="KW-1003">Cell membrane</keyword>
<accession>A0ABU5CSY4</accession>
<dbReference type="RefSeq" id="WP_320380289.1">
    <property type="nucleotide sequence ID" value="NZ_JAWDIQ010000002.1"/>
</dbReference>
<dbReference type="InterPro" id="IPR039072">
    <property type="entry name" value="ATP_synth_I_Bacilli"/>
</dbReference>
<keyword evidence="3 6" id="KW-0812">Transmembrane</keyword>
<evidence type="ECO:0000256" key="2">
    <source>
        <dbReference type="ARBA" id="ARBA00022475"/>
    </source>
</evidence>
<reference evidence="7 8" key="1">
    <citation type="submission" date="2023-10" db="EMBL/GenBank/DDBJ databases">
        <title>Virgibacillus soli CC-YMP-6 genome.</title>
        <authorList>
            <person name="Miliotis G."/>
            <person name="Sengupta P."/>
            <person name="Hameed A."/>
            <person name="Chuvochina M."/>
            <person name="Mcdonagh F."/>
            <person name="Simpson A.C."/>
            <person name="Singh N.K."/>
            <person name="Rekha P.D."/>
            <person name="Raman K."/>
            <person name="Hugenholtz P."/>
            <person name="Venkateswaran K."/>
        </authorList>
    </citation>
    <scope>NUCLEOTIDE SEQUENCE [LARGE SCALE GENOMIC DNA]</scope>
    <source>
        <strain evidence="7 8">CC-YMP-6</strain>
    </source>
</reference>
<keyword evidence="4 6" id="KW-1133">Transmembrane helix</keyword>
<proteinExistence type="predicted"/>
<comment type="subcellular location">
    <subcellularLocation>
        <location evidence="1">Cell membrane</location>
        <topology evidence="1">Multi-pass membrane protein</topology>
    </subcellularLocation>
</comment>
<protein>
    <submittedName>
        <fullName evidence="7">ATP synthase subunit I</fullName>
    </submittedName>
</protein>
<feature type="transmembrane region" description="Helical" evidence="6">
    <location>
        <begin position="46"/>
        <end position="67"/>
    </location>
</feature>
<evidence type="ECO:0000313" key="8">
    <source>
        <dbReference type="Proteomes" id="UP001275315"/>
    </source>
</evidence>
<feature type="transmembrane region" description="Helical" evidence="6">
    <location>
        <begin position="111"/>
        <end position="129"/>
    </location>
</feature>
<name>A0ABU5CSY4_9BACI</name>
<evidence type="ECO:0000256" key="4">
    <source>
        <dbReference type="ARBA" id="ARBA00022989"/>
    </source>
</evidence>
<feature type="transmembrane region" description="Helical" evidence="6">
    <location>
        <begin position="149"/>
        <end position="168"/>
    </location>
</feature>